<feature type="non-terminal residue" evidence="1">
    <location>
        <position position="1"/>
    </location>
</feature>
<dbReference type="AlphaFoldDB" id="A0A388JJW0"/>
<dbReference type="Proteomes" id="UP000265515">
    <property type="component" value="Unassembled WGS sequence"/>
</dbReference>
<accession>A0A388JJW0</accession>
<organism evidence="1 2">
    <name type="scientific">Chara braunii</name>
    <name type="common">Braun's stonewort</name>
    <dbReference type="NCBI Taxonomy" id="69332"/>
    <lineage>
        <taxon>Eukaryota</taxon>
        <taxon>Viridiplantae</taxon>
        <taxon>Streptophyta</taxon>
        <taxon>Charophyceae</taxon>
        <taxon>Charales</taxon>
        <taxon>Characeae</taxon>
        <taxon>Chara</taxon>
    </lineage>
</organism>
<proteinExistence type="predicted"/>
<reference evidence="1 2" key="1">
    <citation type="journal article" date="2018" name="Cell">
        <title>The Chara Genome: Secondary Complexity and Implications for Plant Terrestrialization.</title>
        <authorList>
            <person name="Nishiyama T."/>
            <person name="Sakayama H."/>
            <person name="Vries J.D."/>
            <person name="Buschmann H."/>
            <person name="Saint-Marcoux D."/>
            <person name="Ullrich K.K."/>
            <person name="Haas F.B."/>
            <person name="Vanderstraeten L."/>
            <person name="Becker D."/>
            <person name="Lang D."/>
            <person name="Vosolsobe S."/>
            <person name="Rombauts S."/>
            <person name="Wilhelmsson P.K.I."/>
            <person name="Janitza P."/>
            <person name="Kern R."/>
            <person name="Heyl A."/>
            <person name="Rumpler F."/>
            <person name="Villalobos L.I.A.C."/>
            <person name="Clay J.M."/>
            <person name="Skokan R."/>
            <person name="Toyoda A."/>
            <person name="Suzuki Y."/>
            <person name="Kagoshima H."/>
            <person name="Schijlen E."/>
            <person name="Tajeshwar N."/>
            <person name="Catarino B."/>
            <person name="Hetherington A.J."/>
            <person name="Saltykova A."/>
            <person name="Bonnot C."/>
            <person name="Breuninger H."/>
            <person name="Symeonidi A."/>
            <person name="Radhakrishnan G.V."/>
            <person name="Van Nieuwerburgh F."/>
            <person name="Deforce D."/>
            <person name="Chang C."/>
            <person name="Karol K.G."/>
            <person name="Hedrich R."/>
            <person name="Ulvskov P."/>
            <person name="Glockner G."/>
            <person name="Delwiche C.F."/>
            <person name="Petrasek J."/>
            <person name="Van de Peer Y."/>
            <person name="Friml J."/>
            <person name="Beilby M."/>
            <person name="Dolan L."/>
            <person name="Kohara Y."/>
            <person name="Sugano S."/>
            <person name="Fujiyama A."/>
            <person name="Delaux P.-M."/>
            <person name="Quint M."/>
            <person name="TheiBen G."/>
            <person name="Hagemann M."/>
            <person name="Harholt J."/>
            <person name="Dunand C."/>
            <person name="Zachgo S."/>
            <person name="Langdale J."/>
            <person name="Maumus F."/>
            <person name="Straeten D.V.D."/>
            <person name="Gould S.B."/>
            <person name="Rensing S.A."/>
        </authorList>
    </citation>
    <scope>NUCLEOTIDE SEQUENCE [LARGE SCALE GENOMIC DNA]</scope>
    <source>
        <strain evidence="1 2">S276</strain>
    </source>
</reference>
<evidence type="ECO:0000313" key="2">
    <source>
        <dbReference type="Proteomes" id="UP000265515"/>
    </source>
</evidence>
<dbReference type="Gramene" id="GBG42165">
    <property type="protein sequence ID" value="GBG42165"/>
    <property type="gene ID" value="CBR_g88101"/>
</dbReference>
<sequence length="224" mass="25683">WHAISPALSGCRRGVNVDDVFRCWPPFCASSFASVVYADAATPPPGRIPLQRHVVRVFEIRPLLRRHVLRHPLFIQHEPPCVGAPSRIFLFLLAMWRPFFSRVAGCCERLAAALPRAEAREDMAQDAPAVTMTIWTTKARIYGKATMAVKTPNEKTCSPRRMSPKTIAKKTQAVKRTTLATDAATMVMTAAMLNKKARWRRWRRRRGCTLRRRLEWRRRLRPKA</sequence>
<comment type="caution">
    <text evidence="1">The sequence shown here is derived from an EMBL/GenBank/DDBJ whole genome shotgun (WGS) entry which is preliminary data.</text>
</comment>
<name>A0A388JJW0_CHABU</name>
<dbReference type="EMBL" id="BFEA01009011">
    <property type="protein sequence ID" value="GBG42165.1"/>
    <property type="molecule type" value="Genomic_DNA"/>
</dbReference>
<evidence type="ECO:0000313" key="1">
    <source>
        <dbReference type="EMBL" id="GBG42165.1"/>
    </source>
</evidence>
<keyword evidence="2" id="KW-1185">Reference proteome</keyword>
<protein>
    <submittedName>
        <fullName evidence="1">Uncharacterized protein</fullName>
    </submittedName>
</protein>
<gene>
    <name evidence="1" type="ORF">CBR_g88101</name>
</gene>